<feature type="region of interest" description="Disordered" evidence="1">
    <location>
        <begin position="137"/>
        <end position="160"/>
    </location>
</feature>
<dbReference type="EMBL" id="NHTK01001027">
    <property type="protein sequence ID" value="PPR03735.1"/>
    <property type="molecule type" value="Genomic_DNA"/>
</dbReference>
<evidence type="ECO:0000313" key="2">
    <source>
        <dbReference type="EMBL" id="PPR03735.1"/>
    </source>
</evidence>
<organism evidence="2 3">
    <name type="scientific">Panaeolus cyanescens</name>
    <dbReference type="NCBI Taxonomy" id="181874"/>
    <lineage>
        <taxon>Eukaryota</taxon>
        <taxon>Fungi</taxon>
        <taxon>Dikarya</taxon>
        <taxon>Basidiomycota</taxon>
        <taxon>Agaricomycotina</taxon>
        <taxon>Agaricomycetes</taxon>
        <taxon>Agaricomycetidae</taxon>
        <taxon>Agaricales</taxon>
        <taxon>Agaricineae</taxon>
        <taxon>Galeropsidaceae</taxon>
        <taxon>Panaeolus</taxon>
    </lineage>
</organism>
<name>A0A409YL34_9AGAR</name>
<dbReference type="InParanoid" id="A0A409YL34"/>
<evidence type="ECO:0000313" key="3">
    <source>
        <dbReference type="Proteomes" id="UP000284842"/>
    </source>
</evidence>
<evidence type="ECO:0000256" key="1">
    <source>
        <dbReference type="SAM" id="MobiDB-lite"/>
    </source>
</evidence>
<comment type="caution">
    <text evidence="2">The sequence shown here is derived from an EMBL/GenBank/DDBJ whole genome shotgun (WGS) entry which is preliminary data.</text>
</comment>
<keyword evidence="3" id="KW-1185">Reference proteome</keyword>
<reference evidence="2 3" key="1">
    <citation type="journal article" date="2018" name="Evol. Lett.">
        <title>Horizontal gene cluster transfer increased hallucinogenic mushroom diversity.</title>
        <authorList>
            <person name="Reynolds H.T."/>
            <person name="Vijayakumar V."/>
            <person name="Gluck-Thaler E."/>
            <person name="Korotkin H.B."/>
            <person name="Matheny P.B."/>
            <person name="Slot J.C."/>
        </authorList>
    </citation>
    <scope>NUCLEOTIDE SEQUENCE [LARGE SCALE GENOMIC DNA]</scope>
    <source>
        <strain evidence="2 3">2629</strain>
    </source>
</reference>
<accession>A0A409YL34</accession>
<sequence>MATTASATVGEKGWSSLDFKDLDNLTRDAGAHYQPSLPVRRYKSWSRAYIRASAQSSTSLLRNHLSPRILQVTTHIKTLEHTHLTMPPGSQRSSVNPAQPYASGRGFYNILQSDLDRNLQDPATQVQITPWFRKPSEHMHKHSVTDSLRHRTTAGTSSVVSPRIVDASGTSTESKYQHSALESMPQGQYEIYQPSKLDDSDLPESLWERRLIHCIEACEHELRYKLFDGDFHMDMKLHIIEHVRNHTGKSITKDLVKI</sequence>
<gene>
    <name evidence="2" type="ORF">CVT24_007383</name>
</gene>
<dbReference type="AlphaFoldDB" id="A0A409YL34"/>
<dbReference type="Proteomes" id="UP000284842">
    <property type="component" value="Unassembled WGS sequence"/>
</dbReference>
<proteinExistence type="predicted"/>
<feature type="compositionally biased region" description="Basic and acidic residues" evidence="1">
    <location>
        <begin position="137"/>
        <end position="149"/>
    </location>
</feature>
<protein>
    <submittedName>
        <fullName evidence="2">Uncharacterized protein</fullName>
    </submittedName>
</protein>